<name>A0A6C0LWY6_9ZZZZ</name>
<accession>A0A6C0LWY6</accession>
<organism evidence="1">
    <name type="scientific">viral metagenome</name>
    <dbReference type="NCBI Taxonomy" id="1070528"/>
    <lineage>
        <taxon>unclassified sequences</taxon>
        <taxon>metagenomes</taxon>
        <taxon>organismal metagenomes</taxon>
    </lineage>
</organism>
<sequence>MTKSKSRSVRKRRKKKVYEKRVWHIVYLNLQTFLSRREKCILSRISPAMSETIGKYGYFEFKVIDNIVDSRFLNLFDLINIISISKEVYFYKKKTLTQIRDKLFCEKCPLCQQTLTYTMKRKWTNKVKRFFRKECGKLTNSPCCDSKYIYQYYSIYPRYHYERDESNNLQLIWEKPRRCDLSIKKRILTNVSNSITKNLFTYYSDLYYENMIEINKQSIKFLVEEHKNRNY</sequence>
<protein>
    <submittedName>
        <fullName evidence="1">Uncharacterized protein</fullName>
    </submittedName>
</protein>
<dbReference type="EMBL" id="MN740588">
    <property type="protein sequence ID" value="QHU35366.1"/>
    <property type="molecule type" value="Genomic_DNA"/>
</dbReference>
<reference evidence="1" key="1">
    <citation type="journal article" date="2020" name="Nature">
        <title>Giant virus diversity and host interactions through global metagenomics.</title>
        <authorList>
            <person name="Schulz F."/>
            <person name="Roux S."/>
            <person name="Paez-Espino D."/>
            <person name="Jungbluth S."/>
            <person name="Walsh D.A."/>
            <person name="Denef V.J."/>
            <person name="McMahon K.D."/>
            <person name="Konstantinidis K.T."/>
            <person name="Eloe-Fadrosh E.A."/>
            <person name="Kyrpides N.C."/>
            <person name="Woyke T."/>
        </authorList>
    </citation>
    <scope>NUCLEOTIDE SEQUENCE</scope>
    <source>
        <strain evidence="1">GVMAG-S-1017745-26</strain>
    </source>
</reference>
<proteinExistence type="predicted"/>
<evidence type="ECO:0000313" key="1">
    <source>
        <dbReference type="EMBL" id="QHU35366.1"/>
    </source>
</evidence>
<dbReference type="AlphaFoldDB" id="A0A6C0LWY6"/>